<accession>A0AAE0LL93</accession>
<sequence length="195" mass="22808">MEQKTLAEDSVMEAIINDSLNVLKTHVENSAASYVFDCDQLHTAVQHNSIAVLKWSVNQKVKRHAITGWQKEEEWIEAAYHMCLLATRMGHTSLLEWLLTGEHWELFSEAYPDYCLCEEAATHYQWDTLRFLVERGAQGVHCEKTRRYVQQVLDECISETGRLKNRRVQRHLILLKQDICIMLEDFKVLQTSRDD</sequence>
<keyword evidence="2" id="KW-1185">Reference proteome</keyword>
<organism evidence="1 2">
    <name type="scientific">Cymbomonas tetramitiformis</name>
    <dbReference type="NCBI Taxonomy" id="36881"/>
    <lineage>
        <taxon>Eukaryota</taxon>
        <taxon>Viridiplantae</taxon>
        <taxon>Chlorophyta</taxon>
        <taxon>Pyramimonadophyceae</taxon>
        <taxon>Pyramimonadales</taxon>
        <taxon>Pyramimonadaceae</taxon>
        <taxon>Cymbomonas</taxon>
    </lineage>
</organism>
<gene>
    <name evidence="1" type="ORF">CYMTET_2998</name>
</gene>
<dbReference type="AlphaFoldDB" id="A0AAE0LL93"/>
<dbReference type="SUPFAM" id="SSF140860">
    <property type="entry name" value="Pseudo ankyrin repeat-like"/>
    <property type="match status" value="1"/>
</dbReference>
<name>A0AAE0LL93_9CHLO</name>
<evidence type="ECO:0000313" key="2">
    <source>
        <dbReference type="Proteomes" id="UP001190700"/>
    </source>
</evidence>
<comment type="caution">
    <text evidence="1">The sequence shown here is derived from an EMBL/GenBank/DDBJ whole genome shotgun (WGS) entry which is preliminary data.</text>
</comment>
<reference evidence="1 2" key="1">
    <citation type="journal article" date="2015" name="Genome Biol. Evol.">
        <title>Comparative Genomics of a Bacterivorous Green Alga Reveals Evolutionary Causalities and Consequences of Phago-Mixotrophic Mode of Nutrition.</title>
        <authorList>
            <person name="Burns J.A."/>
            <person name="Paasch A."/>
            <person name="Narechania A."/>
            <person name="Kim E."/>
        </authorList>
    </citation>
    <scope>NUCLEOTIDE SEQUENCE [LARGE SCALE GENOMIC DNA]</scope>
    <source>
        <strain evidence="1 2">PLY_AMNH</strain>
    </source>
</reference>
<evidence type="ECO:0000313" key="1">
    <source>
        <dbReference type="EMBL" id="KAK3289561.1"/>
    </source>
</evidence>
<proteinExistence type="predicted"/>
<dbReference type="EMBL" id="LGRX02000097">
    <property type="protein sequence ID" value="KAK3289561.1"/>
    <property type="molecule type" value="Genomic_DNA"/>
</dbReference>
<protein>
    <submittedName>
        <fullName evidence="1">Uncharacterized protein</fullName>
    </submittedName>
</protein>
<dbReference type="Proteomes" id="UP001190700">
    <property type="component" value="Unassembled WGS sequence"/>
</dbReference>